<evidence type="ECO:0000313" key="3">
    <source>
        <dbReference type="Proteomes" id="UP000765509"/>
    </source>
</evidence>
<gene>
    <name evidence="2" type="ORF">O181_084219</name>
</gene>
<name>A0A9Q3FT19_9BASI</name>
<keyword evidence="3" id="KW-1185">Reference proteome</keyword>
<reference evidence="2" key="1">
    <citation type="submission" date="2021-03" db="EMBL/GenBank/DDBJ databases">
        <title>Draft genome sequence of rust myrtle Austropuccinia psidii MF-1, a brazilian biotype.</title>
        <authorList>
            <person name="Quecine M.C."/>
            <person name="Pachon D.M.R."/>
            <person name="Bonatelli M.L."/>
            <person name="Correr F.H."/>
            <person name="Franceschini L.M."/>
            <person name="Leite T.F."/>
            <person name="Margarido G.R.A."/>
            <person name="Almeida C.A."/>
            <person name="Ferrarezi J.A."/>
            <person name="Labate C.A."/>
        </authorList>
    </citation>
    <scope>NUCLEOTIDE SEQUENCE</scope>
    <source>
        <strain evidence="2">MF-1</strain>
    </source>
</reference>
<evidence type="ECO:0000313" key="2">
    <source>
        <dbReference type="EMBL" id="MBW0544504.1"/>
    </source>
</evidence>
<feature type="region of interest" description="Disordered" evidence="1">
    <location>
        <begin position="55"/>
        <end position="85"/>
    </location>
</feature>
<dbReference type="AlphaFoldDB" id="A0A9Q3FT19"/>
<organism evidence="2 3">
    <name type="scientific">Austropuccinia psidii MF-1</name>
    <dbReference type="NCBI Taxonomy" id="1389203"/>
    <lineage>
        <taxon>Eukaryota</taxon>
        <taxon>Fungi</taxon>
        <taxon>Dikarya</taxon>
        <taxon>Basidiomycota</taxon>
        <taxon>Pucciniomycotina</taxon>
        <taxon>Pucciniomycetes</taxon>
        <taxon>Pucciniales</taxon>
        <taxon>Sphaerophragmiaceae</taxon>
        <taxon>Austropuccinia</taxon>
    </lineage>
</organism>
<protein>
    <submittedName>
        <fullName evidence="2">Uncharacterized protein</fullName>
    </submittedName>
</protein>
<feature type="region of interest" description="Disordered" evidence="1">
    <location>
        <begin position="1"/>
        <end position="29"/>
    </location>
</feature>
<comment type="caution">
    <text evidence="2">The sequence shown here is derived from an EMBL/GenBank/DDBJ whole genome shotgun (WGS) entry which is preliminary data.</text>
</comment>
<feature type="compositionally biased region" description="Basic and acidic residues" evidence="1">
    <location>
        <begin position="62"/>
        <end position="85"/>
    </location>
</feature>
<feature type="compositionally biased region" description="Low complexity" evidence="1">
    <location>
        <begin position="15"/>
        <end position="28"/>
    </location>
</feature>
<proteinExistence type="predicted"/>
<dbReference type="Proteomes" id="UP000765509">
    <property type="component" value="Unassembled WGS sequence"/>
</dbReference>
<accession>A0A9Q3FT19</accession>
<sequence length="85" mass="10136">MFPNFLESSRRGCCNSFSQTSSNTFSTTRQDRTFMNNMNSNMQGMLTPLMMILQQGQDQAEEQDRIQQERDEEREMLQTKREEER</sequence>
<dbReference type="EMBL" id="AVOT02049335">
    <property type="protein sequence ID" value="MBW0544504.1"/>
    <property type="molecule type" value="Genomic_DNA"/>
</dbReference>
<evidence type="ECO:0000256" key="1">
    <source>
        <dbReference type="SAM" id="MobiDB-lite"/>
    </source>
</evidence>